<feature type="transmembrane region" description="Helical" evidence="1">
    <location>
        <begin position="117"/>
        <end position="137"/>
    </location>
</feature>
<evidence type="ECO:0000256" key="1">
    <source>
        <dbReference type="SAM" id="Phobius"/>
    </source>
</evidence>
<keyword evidence="1" id="KW-0472">Membrane</keyword>
<dbReference type="EMBL" id="CP009976">
    <property type="protein sequence ID" value="AIZ43348.1"/>
    <property type="molecule type" value="Genomic_DNA"/>
</dbReference>
<dbReference type="AlphaFoldDB" id="A0AAU8RM06"/>
<keyword evidence="1" id="KW-1133">Transmembrane helix</keyword>
<dbReference type="KEGG" id="cbat:M666_18400"/>
<evidence type="ECO:0000313" key="2">
    <source>
        <dbReference type="EMBL" id="AIZ43348.1"/>
    </source>
</evidence>
<dbReference type="RefSeq" id="WP_029445696.1">
    <property type="nucleotide sequence ID" value="NZ_CP009976.1"/>
</dbReference>
<organism evidence="2 3">
    <name type="scientific">Cellulophaga baltica 18</name>
    <dbReference type="NCBI Taxonomy" id="1348584"/>
    <lineage>
        <taxon>Bacteria</taxon>
        <taxon>Pseudomonadati</taxon>
        <taxon>Bacteroidota</taxon>
        <taxon>Flavobacteriia</taxon>
        <taxon>Flavobacteriales</taxon>
        <taxon>Flavobacteriaceae</taxon>
        <taxon>Cellulophaga</taxon>
    </lineage>
</organism>
<gene>
    <name evidence="2" type="ORF">M666_18400</name>
</gene>
<dbReference type="Proteomes" id="UP000030786">
    <property type="component" value="Chromosome"/>
</dbReference>
<evidence type="ECO:0000313" key="3">
    <source>
        <dbReference type="Proteomes" id="UP000030786"/>
    </source>
</evidence>
<protein>
    <recommendedName>
        <fullName evidence="4">MotA/TolQ/ExbB proton channel domain-containing protein</fullName>
    </recommendedName>
</protein>
<keyword evidence="1" id="KW-0812">Transmembrane</keyword>
<dbReference type="GeneID" id="78062684"/>
<name>A0AAU8RM06_9FLAO</name>
<reference evidence="2 3" key="1">
    <citation type="journal article" date="2014" name="Environ. Microbiol.">
        <title>Contrasting genomic patterns and infection strategies of two co-existing Bacteroidetes podovirus genera.</title>
        <authorList>
            <person name="Holmfeldt K."/>
            <person name="Howard-Varona C."/>
            <person name="Solonenko N."/>
            <person name="Sullivan M.B."/>
        </authorList>
    </citation>
    <scope>NUCLEOTIDE SEQUENCE [LARGE SCALE GENOMIC DNA]</scope>
    <source>
        <strain evidence="2 3">18</strain>
    </source>
</reference>
<accession>A0AAU8RM06</accession>
<proteinExistence type="predicted"/>
<feature type="transmembrane region" description="Helical" evidence="1">
    <location>
        <begin position="157"/>
        <end position="186"/>
    </location>
</feature>
<evidence type="ECO:0008006" key="4">
    <source>
        <dbReference type="Google" id="ProtNLM"/>
    </source>
</evidence>
<sequence length="202" mass="23460">MEKLFQVESKRIKTIFIDESTFYLAEKRVLDKSKFIKMYEYSEMYDIVLKFTFTEIKQIKVENQKVNFKGNQKSDGFDISIKDITFDSEMNLKDFLSIIDKIQILNKKQVTENKFKSAYKSPGVIILIFGLTLSYLSSQNDLDFDSSSGKRKIAGKLLSLIFESLGPTLSLFIGIFISLLGAYSLWQKFQRPTELLIYDKKN</sequence>